<dbReference type="GeneID" id="63810894"/>
<name>A0A2T5LUH7_9EURO</name>
<dbReference type="VEuPathDB" id="FungiDB:P175DRAFT_0440239"/>
<evidence type="ECO:0000313" key="3">
    <source>
        <dbReference type="Proteomes" id="UP000244073"/>
    </source>
</evidence>
<gene>
    <name evidence="2" type="ORF">P175DRAFT_0440239</name>
</gene>
<feature type="compositionally biased region" description="Basic and acidic residues" evidence="1">
    <location>
        <begin position="57"/>
        <end position="71"/>
    </location>
</feature>
<dbReference type="EMBL" id="MSFN02000005">
    <property type="protein sequence ID" value="PTU19927.1"/>
    <property type="molecule type" value="Genomic_DNA"/>
</dbReference>
<reference evidence="2 3" key="1">
    <citation type="journal article" date="2018" name="Proc. Natl. Acad. Sci. U.S.A.">
        <title>Linking secondary metabolites to gene clusters through genome sequencing of six diverse Aspergillus species.</title>
        <authorList>
            <person name="Kaerboelling I."/>
            <person name="Vesth T.C."/>
            <person name="Frisvad J.C."/>
            <person name="Nybo J.L."/>
            <person name="Theobald S."/>
            <person name="Kuo A."/>
            <person name="Bowyer P."/>
            <person name="Matsuda Y."/>
            <person name="Mondo S."/>
            <person name="Lyhne E.K."/>
            <person name="Kogle M.E."/>
            <person name="Clum A."/>
            <person name="Lipzen A."/>
            <person name="Salamov A."/>
            <person name="Ngan C.Y."/>
            <person name="Daum C."/>
            <person name="Chiniquy J."/>
            <person name="Barry K."/>
            <person name="LaButti K."/>
            <person name="Haridas S."/>
            <person name="Simmons B.A."/>
            <person name="Magnuson J.K."/>
            <person name="Mortensen U.H."/>
            <person name="Larsen T.O."/>
            <person name="Grigoriev I.V."/>
            <person name="Baker S.E."/>
            <person name="Andersen M.R."/>
        </authorList>
    </citation>
    <scope>NUCLEOTIDE SEQUENCE [LARGE SCALE GENOMIC DNA]</scope>
    <source>
        <strain evidence="2 3">IBT 24754</strain>
    </source>
</reference>
<evidence type="ECO:0000256" key="1">
    <source>
        <dbReference type="SAM" id="MobiDB-lite"/>
    </source>
</evidence>
<evidence type="ECO:0000313" key="2">
    <source>
        <dbReference type="EMBL" id="PTU19927.1"/>
    </source>
</evidence>
<dbReference type="OrthoDB" id="3510872at2759"/>
<feature type="region of interest" description="Disordered" evidence="1">
    <location>
        <begin position="49"/>
        <end position="71"/>
    </location>
</feature>
<protein>
    <submittedName>
        <fullName evidence="2">Uncharacterized protein</fullName>
    </submittedName>
</protein>
<dbReference type="AlphaFoldDB" id="A0A2T5LUH7"/>
<accession>A0A2T5LUH7</accession>
<dbReference type="RefSeq" id="XP_040751319.1">
    <property type="nucleotide sequence ID" value="XM_040894012.1"/>
</dbReference>
<comment type="caution">
    <text evidence="2">The sequence shown here is derived from an EMBL/GenBank/DDBJ whole genome shotgun (WGS) entry which is preliminary data.</text>
</comment>
<sequence>MCKMHVTTTRYSKCPPCCIKVRYILVTGGCPVYAATGRECKNPKEVNLGQTTTRSECPNHRDEGFAEPDTR</sequence>
<dbReference type="Proteomes" id="UP000244073">
    <property type="component" value="Unassembled WGS sequence"/>
</dbReference>
<proteinExistence type="predicted"/>
<organism evidence="2 3">
    <name type="scientific">Aspergillus ochraceoroseus IBT 24754</name>
    <dbReference type="NCBI Taxonomy" id="1392256"/>
    <lineage>
        <taxon>Eukaryota</taxon>
        <taxon>Fungi</taxon>
        <taxon>Dikarya</taxon>
        <taxon>Ascomycota</taxon>
        <taxon>Pezizomycotina</taxon>
        <taxon>Eurotiomycetes</taxon>
        <taxon>Eurotiomycetidae</taxon>
        <taxon>Eurotiales</taxon>
        <taxon>Aspergillaceae</taxon>
        <taxon>Aspergillus</taxon>
        <taxon>Aspergillus subgen. Nidulantes</taxon>
    </lineage>
</organism>